<proteinExistence type="predicted"/>
<dbReference type="Proteomes" id="UP000091967">
    <property type="component" value="Unassembled WGS sequence"/>
</dbReference>
<sequence length="186" mass="21186">MDEADEDGIGGRLQAHPFNALDLSPEIFNPEFSLPQDDNLITEDENLITEDENLITEDENLITEDENLITEDDNPSSDIIKSSPFTVLMNRAQSRHFEEIYREGDWDPSEEAVQNKYKADAILVAMSSDAEYSLDSGQSNLELPQENDIQLDTGDRRPRPAGDRYRPQNKGCWGMDHYHVQGKRNN</sequence>
<protein>
    <submittedName>
        <fullName evidence="2">Uncharacterized protein</fullName>
    </submittedName>
</protein>
<keyword evidence="3" id="KW-1185">Reference proteome</keyword>
<name>A0A1B8B2D7_FUSPO</name>
<reference evidence="2 3" key="1">
    <citation type="submission" date="2016-06" db="EMBL/GenBank/DDBJ databases">
        <title>Living apart together: crosstalk between the core and supernumerary genomes in a fungal plant pathogen.</title>
        <authorList>
            <person name="Vanheule A."/>
            <person name="Audenaert K."/>
            <person name="Warris S."/>
            <person name="Van De Geest H."/>
            <person name="Schijlen E."/>
            <person name="Hofte M."/>
            <person name="De Saeger S."/>
            <person name="Haesaert G."/>
            <person name="Waalwijk C."/>
            <person name="Van Der Lee T."/>
        </authorList>
    </citation>
    <scope>NUCLEOTIDE SEQUENCE [LARGE SCALE GENOMIC DNA]</scope>
    <source>
        <strain evidence="2 3">2516</strain>
    </source>
</reference>
<evidence type="ECO:0000313" key="2">
    <source>
        <dbReference type="EMBL" id="OBS26876.1"/>
    </source>
</evidence>
<feature type="region of interest" description="Disordered" evidence="1">
    <location>
        <begin position="135"/>
        <end position="170"/>
    </location>
</feature>
<comment type="caution">
    <text evidence="2">The sequence shown here is derived from an EMBL/GenBank/DDBJ whole genome shotgun (WGS) entry which is preliminary data.</text>
</comment>
<organism evidence="2 3">
    <name type="scientific">Fusarium poae</name>
    <dbReference type="NCBI Taxonomy" id="36050"/>
    <lineage>
        <taxon>Eukaryota</taxon>
        <taxon>Fungi</taxon>
        <taxon>Dikarya</taxon>
        <taxon>Ascomycota</taxon>
        <taxon>Pezizomycotina</taxon>
        <taxon>Sordariomycetes</taxon>
        <taxon>Hypocreomycetidae</taxon>
        <taxon>Hypocreales</taxon>
        <taxon>Nectriaceae</taxon>
        <taxon>Fusarium</taxon>
    </lineage>
</organism>
<evidence type="ECO:0000256" key="1">
    <source>
        <dbReference type="SAM" id="MobiDB-lite"/>
    </source>
</evidence>
<dbReference type="EMBL" id="LYXU01000001">
    <property type="protein sequence ID" value="OBS26876.1"/>
    <property type="molecule type" value="Genomic_DNA"/>
</dbReference>
<feature type="compositionally biased region" description="Polar residues" evidence="1">
    <location>
        <begin position="135"/>
        <end position="150"/>
    </location>
</feature>
<accession>A0A1B8B2D7</accession>
<gene>
    <name evidence="2" type="ORF">FPOA_00819</name>
</gene>
<dbReference type="AlphaFoldDB" id="A0A1B8B2D7"/>
<feature type="compositionally biased region" description="Basic and acidic residues" evidence="1">
    <location>
        <begin position="153"/>
        <end position="166"/>
    </location>
</feature>
<evidence type="ECO:0000313" key="3">
    <source>
        <dbReference type="Proteomes" id="UP000091967"/>
    </source>
</evidence>